<organism evidence="1 2">
    <name type="scientific">Lentzea guizhouensis</name>
    <dbReference type="NCBI Taxonomy" id="1586287"/>
    <lineage>
        <taxon>Bacteria</taxon>
        <taxon>Bacillati</taxon>
        <taxon>Actinomycetota</taxon>
        <taxon>Actinomycetes</taxon>
        <taxon>Pseudonocardiales</taxon>
        <taxon>Pseudonocardiaceae</taxon>
        <taxon>Lentzea</taxon>
    </lineage>
</organism>
<dbReference type="Gene3D" id="1.10.10.10">
    <property type="entry name" value="Winged helix-like DNA-binding domain superfamily/Winged helix DNA-binding domain"/>
    <property type="match status" value="1"/>
</dbReference>
<evidence type="ECO:0000313" key="1">
    <source>
        <dbReference type="EMBL" id="ANZ35229.1"/>
    </source>
</evidence>
<proteinExistence type="predicted"/>
<reference evidence="1 2" key="1">
    <citation type="submission" date="2016-07" db="EMBL/GenBank/DDBJ databases">
        <title>Complete genome sequence of the Lentzea guizhouensis DHS C013.</title>
        <authorList>
            <person name="Cao C."/>
        </authorList>
    </citation>
    <scope>NUCLEOTIDE SEQUENCE [LARGE SCALE GENOMIC DNA]</scope>
    <source>
        <strain evidence="1 2">DHS C013</strain>
    </source>
</reference>
<dbReference type="AlphaFoldDB" id="A0A1B2HBZ8"/>
<keyword evidence="2" id="KW-1185">Reference proteome</keyword>
<evidence type="ECO:0000313" key="2">
    <source>
        <dbReference type="Proteomes" id="UP000093053"/>
    </source>
</evidence>
<dbReference type="RefSeq" id="WP_065913645.1">
    <property type="nucleotide sequence ID" value="NZ_CP016793.1"/>
</dbReference>
<dbReference type="KEGG" id="led:BBK82_03225"/>
<evidence type="ECO:0008006" key="3">
    <source>
        <dbReference type="Google" id="ProtNLM"/>
    </source>
</evidence>
<dbReference type="STRING" id="1586287.BBK82_03225"/>
<accession>A0A1B2HBZ8</accession>
<dbReference type="InterPro" id="IPR036388">
    <property type="entry name" value="WH-like_DNA-bd_sf"/>
</dbReference>
<sequence>MTAPDTPEPSTPAAVERYVHKARLTNVDLAQQEQLCLDLRLQHHTIREISAITGLSVGTVHKRITDAIDRNISPFVEKYRVLERERLDGLSRRVLQLMAKPRYLMHDGQVVTIDEEPVEDIALTLACVDKLLKIQERRARLEGLDAPVKVDVGQVEAPLPDEALSMIEKARKVAEDAEQKLRKQAEGA</sequence>
<protein>
    <recommendedName>
        <fullName evidence="3">RNA polymerase sigma factor 70 region 4 type 2 domain-containing protein</fullName>
    </recommendedName>
</protein>
<dbReference type="EMBL" id="CP016793">
    <property type="protein sequence ID" value="ANZ35229.1"/>
    <property type="molecule type" value="Genomic_DNA"/>
</dbReference>
<gene>
    <name evidence="1" type="ORF">BBK82_03225</name>
</gene>
<name>A0A1B2HBZ8_9PSEU</name>
<dbReference type="OrthoDB" id="4338705at2"/>
<dbReference type="Proteomes" id="UP000093053">
    <property type="component" value="Chromosome"/>
</dbReference>